<keyword evidence="1" id="KW-1277">Toxin-antitoxin system</keyword>
<name>A0ABR8CA83_9CYAN</name>
<dbReference type="RefSeq" id="WP_190578125.1">
    <property type="nucleotide sequence ID" value="NZ_CAWPQU010000005.1"/>
</dbReference>
<comment type="caution">
    <text evidence="2">The sequence shown here is derived from an EMBL/GenBank/DDBJ whole genome shotgun (WGS) entry which is preliminary data.</text>
</comment>
<dbReference type="InterPro" id="IPR035093">
    <property type="entry name" value="RelE/ParE_toxin_dom_sf"/>
</dbReference>
<dbReference type="SUPFAM" id="SSF143011">
    <property type="entry name" value="RelE-like"/>
    <property type="match status" value="1"/>
</dbReference>
<dbReference type="EMBL" id="JACJQY010000013">
    <property type="protein sequence ID" value="MBD2317275.1"/>
    <property type="molecule type" value="Genomic_DNA"/>
</dbReference>
<dbReference type="Proteomes" id="UP000618445">
    <property type="component" value="Unassembled WGS sequence"/>
</dbReference>
<proteinExistence type="predicted"/>
<protein>
    <submittedName>
        <fullName evidence="2">Type II toxin-antitoxin system mRNA interferase toxin, RelE/StbE family</fullName>
    </submittedName>
</protein>
<evidence type="ECO:0000313" key="2">
    <source>
        <dbReference type="EMBL" id="MBD2317275.1"/>
    </source>
</evidence>
<dbReference type="NCBIfam" id="TIGR02385">
    <property type="entry name" value="RelE_StbE"/>
    <property type="match status" value="1"/>
</dbReference>
<evidence type="ECO:0000256" key="1">
    <source>
        <dbReference type="ARBA" id="ARBA00022649"/>
    </source>
</evidence>
<keyword evidence="3" id="KW-1185">Reference proteome</keyword>
<dbReference type="InterPro" id="IPR007712">
    <property type="entry name" value="RelE/ParE_toxin"/>
</dbReference>
<evidence type="ECO:0000313" key="3">
    <source>
        <dbReference type="Proteomes" id="UP000618445"/>
    </source>
</evidence>
<accession>A0ABR8CA83</accession>
<organism evidence="2 3">
    <name type="scientific">Phormidium tenue FACHB-1050</name>
    <dbReference type="NCBI Taxonomy" id="2692857"/>
    <lineage>
        <taxon>Bacteria</taxon>
        <taxon>Bacillati</taxon>
        <taxon>Cyanobacteriota</taxon>
        <taxon>Cyanophyceae</taxon>
        <taxon>Oscillatoriophycideae</taxon>
        <taxon>Oscillatoriales</taxon>
        <taxon>Oscillatoriaceae</taxon>
        <taxon>Phormidium</taxon>
    </lineage>
</organism>
<reference evidence="2 3" key="1">
    <citation type="journal article" date="2020" name="ISME J.">
        <title>Comparative genomics reveals insights into cyanobacterial evolution and habitat adaptation.</title>
        <authorList>
            <person name="Chen M.Y."/>
            <person name="Teng W.K."/>
            <person name="Zhao L."/>
            <person name="Hu C.X."/>
            <person name="Zhou Y.K."/>
            <person name="Han B.P."/>
            <person name="Song L.R."/>
            <person name="Shu W.S."/>
        </authorList>
    </citation>
    <scope>NUCLEOTIDE SEQUENCE [LARGE SCALE GENOMIC DNA]</scope>
    <source>
        <strain evidence="2 3">FACHB-1050</strain>
    </source>
</reference>
<dbReference type="Pfam" id="PF15738">
    <property type="entry name" value="YafQ_toxin"/>
    <property type="match status" value="1"/>
</dbReference>
<gene>
    <name evidence="2" type="ORF">H6G05_10520</name>
</gene>
<sequence length="89" mass="10704">MKLFKDDDYKRKEHKFFKKRPHLIDKYGEVLEKLKTNPFDPSLKTHKLKGDLSEFYAFSLTYEYRIICVFLVQNETIVLVDIGSHDEVY</sequence>
<dbReference type="Gene3D" id="3.30.2310.20">
    <property type="entry name" value="RelE-like"/>
    <property type="match status" value="1"/>
</dbReference>
<dbReference type="InterPro" id="IPR004386">
    <property type="entry name" value="Toxin_YafQ-like"/>
</dbReference>